<feature type="region of interest" description="Disordered" evidence="1">
    <location>
        <begin position="18"/>
        <end position="43"/>
    </location>
</feature>
<evidence type="ECO:0000313" key="2">
    <source>
        <dbReference type="EMBL" id="KHJ89959.1"/>
    </source>
</evidence>
<sequence length="177" mass="20135">MKCKFVGTLRRMTTVYGSDKPRKNTLRSQVTSGTANSSPGPNVMRKQTIQILNPQEYKRYYAPPNGSEKYMRNFNKKNGGWGQRVPINFANDRRAEQRLEYVQNPGNSVSFPSNGQQAITMGNRQGYSNQNQLSFYQYSAPLARTNSIILTDNNAYSQQSYGQPHYHNSAAVMYLTK</sequence>
<keyword evidence="3" id="KW-1185">Reference proteome</keyword>
<gene>
    <name evidence="2" type="ORF">OESDEN_10204</name>
</gene>
<organism evidence="2 3">
    <name type="scientific">Oesophagostomum dentatum</name>
    <name type="common">Nodular worm</name>
    <dbReference type="NCBI Taxonomy" id="61180"/>
    <lineage>
        <taxon>Eukaryota</taxon>
        <taxon>Metazoa</taxon>
        <taxon>Ecdysozoa</taxon>
        <taxon>Nematoda</taxon>
        <taxon>Chromadorea</taxon>
        <taxon>Rhabditida</taxon>
        <taxon>Rhabditina</taxon>
        <taxon>Rhabditomorpha</taxon>
        <taxon>Strongyloidea</taxon>
        <taxon>Strongylidae</taxon>
        <taxon>Oesophagostomum</taxon>
    </lineage>
</organism>
<accession>A0A0B1SY97</accession>
<reference evidence="2 3" key="1">
    <citation type="submission" date="2014-03" db="EMBL/GenBank/DDBJ databases">
        <title>Draft genome of the hookworm Oesophagostomum dentatum.</title>
        <authorList>
            <person name="Mitreva M."/>
        </authorList>
    </citation>
    <scope>NUCLEOTIDE SEQUENCE [LARGE SCALE GENOMIC DNA]</scope>
    <source>
        <strain evidence="2 3">OD-Hann</strain>
    </source>
</reference>
<protein>
    <submittedName>
        <fullName evidence="2">Uncharacterized protein</fullName>
    </submittedName>
</protein>
<name>A0A0B1SY97_OESDE</name>
<evidence type="ECO:0000313" key="3">
    <source>
        <dbReference type="Proteomes" id="UP000053660"/>
    </source>
</evidence>
<proteinExistence type="predicted"/>
<feature type="compositionally biased region" description="Polar residues" evidence="1">
    <location>
        <begin position="26"/>
        <end position="43"/>
    </location>
</feature>
<dbReference type="EMBL" id="KN553546">
    <property type="protein sequence ID" value="KHJ89959.1"/>
    <property type="molecule type" value="Genomic_DNA"/>
</dbReference>
<dbReference type="AlphaFoldDB" id="A0A0B1SY97"/>
<dbReference type="Proteomes" id="UP000053660">
    <property type="component" value="Unassembled WGS sequence"/>
</dbReference>
<evidence type="ECO:0000256" key="1">
    <source>
        <dbReference type="SAM" id="MobiDB-lite"/>
    </source>
</evidence>